<dbReference type="Proteomes" id="UP000663828">
    <property type="component" value="Unassembled WGS sequence"/>
</dbReference>
<evidence type="ECO:0000313" key="3">
    <source>
        <dbReference type="EMBL" id="CAF0745884.1"/>
    </source>
</evidence>
<feature type="region of interest" description="Disordered" evidence="2">
    <location>
        <begin position="643"/>
        <end position="713"/>
    </location>
</feature>
<evidence type="ECO:0000256" key="2">
    <source>
        <dbReference type="SAM" id="MobiDB-lite"/>
    </source>
</evidence>
<feature type="compositionally biased region" description="Polar residues" evidence="2">
    <location>
        <begin position="387"/>
        <end position="409"/>
    </location>
</feature>
<gene>
    <name evidence="4" type="ORF">EDS130_LOCUS4814</name>
    <name evidence="3" type="ORF">XAT740_LOCUS152</name>
</gene>
<dbReference type="Proteomes" id="UP000663852">
    <property type="component" value="Unassembled WGS sequence"/>
</dbReference>
<dbReference type="EMBL" id="CAJNOJ010000013">
    <property type="protein sequence ID" value="CAF0800282.1"/>
    <property type="molecule type" value="Genomic_DNA"/>
</dbReference>
<dbReference type="SUPFAM" id="SSF58026">
    <property type="entry name" value="Delta-sleep-inducing peptide immunoreactive peptide"/>
    <property type="match status" value="1"/>
</dbReference>
<dbReference type="Gene3D" id="1.20.5.490">
    <property type="entry name" value="Single helix bin"/>
    <property type="match status" value="1"/>
</dbReference>
<keyword evidence="1" id="KW-0175">Coiled coil</keyword>
<feature type="region of interest" description="Disordered" evidence="2">
    <location>
        <begin position="387"/>
        <end position="444"/>
    </location>
</feature>
<dbReference type="CDD" id="cd21936">
    <property type="entry name" value="ZIP_TSC22D"/>
    <property type="match status" value="1"/>
</dbReference>
<dbReference type="InterPro" id="IPR000580">
    <property type="entry name" value="TSC22/Bun"/>
</dbReference>
<keyword evidence="5" id="KW-1185">Reference proteome</keyword>
<evidence type="ECO:0000313" key="4">
    <source>
        <dbReference type="EMBL" id="CAF0800282.1"/>
    </source>
</evidence>
<accession>A0A813SGK8</accession>
<name>A0A813SGK8_ADIRI</name>
<dbReference type="PANTHER" id="PTHR12348">
    <property type="entry name" value="TSC22"/>
    <property type="match status" value="1"/>
</dbReference>
<feature type="compositionally biased region" description="Low complexity" evidence="2">
    <location>
        <begin position="664"/>
        <end position="695"/>
    </location>
</feature>
<feature type="compositionally biased region" description="Low complexity" evidence="2">
    <location>
        <begin position="643"/>
        <end position="655"/>
    </location>
</feature>
<protein>
    <submittedName>
        <fullName evidence="4">Uncharacterized protein</fullName>
    </submittedName>
</protein>
<evidence type="ECO:0000313" key="5">
    <source>
        <dbReference type="Proteomes" id="UP000663828"/>
    </source>
</evidence>
<dbReference type="OrthoDB" id="8961796at2759"/>
<dbReference type="PANTHER" id="PTHR12348:SF26">
    <property type="entry name" value="PROTEIN TSCT-1"/>
    <property type="match status" value="1"/>
</dbReference>
<reference evidence="4" key="1">
    <citation type="submission" date="2021-02" db="EMBL/GenBank/DDBJ databases">
        <authorList>
            <person name="Nowell W R."/>
        </authorList>
    </citation>
    <scope>NUCLEOTIDE SEQUENCE</scope>
</reference>
<dbReference type="GO" id="GO:0006357">
    <property type="term" value="P:regulation of transcription by RNA polymerase II"/>
    <property type="evidence" value="ECO:0007669"/>
    <property type="project" value="InterPro"/>
</dbReference>
<evidence type="ECO:0000313" key="6">
    <source>
        <dbReference type="Proteomes" id="UP000663852"/>
    </source>
</evidence>
<comment type="caution">
    <text evidence="4">The sequence shown here is derived from an EMBL/GenBank/DDBJ whole genome shotgun (WGS) entry which is preliminary data.</text>
</comment>
<organism evidence="4 6">
    <name type="scientific">Adineta ricciae</name>
    <name type="common">Rotifer</name>
    <dbReference type="NCBI Taxonomy" id="249248"/>
    <lineage>
        <taxon>Eukaryota</taxon>
        <taxon>Metazoa</taxon>
        <taxon>Spiralia</taxon>
        <taxon>Gnathifera</taxon>
        <taxon>Rotifera</taxon>
        <taxon>Eurotatoria</taxon>
        <taxon>Bdelloidea</taxon>
        <taxon>Adinetida</taxon>
        <taxon>Adinetidae</taxon>
        <taxon>Adineta</taxon>
    </lineage>
</organism>
<feature type="compositionally biased region" description="Low complexity" evidence="2">
    <location>
        <begin position="703"/>
        <end position="713"/>
    </location>
</feature>
<sequence>MNGQSTVNQSTNNNEQLIGKFHVVNVDKIPVNNYEESAVAATAQQQQQQLPVAPAAIQQPMTQTPAPAATDESACGSRFQMIRVDRNFGRGRWKVNDYEPPENIPTSINQPVNTIENEPVNISNPAASSTLPASTINNLPTNAPSGLPIDSNPTSSATLAATAASAAAAAATAFQQQQQRLAMNNPTAAVMQTANVPPPAGLLHPFQQPTLSNMAASNQSYILANHPQFGYYPYFPSPYTPYPPQWAALAAAAAAANPFLSTPIPPHQQPTSQLPTGNLGDNIRYSDTGLFDIADVSTENPVMSSIQFSNPSGDHLQNAQLAAAAAPFIYAAHHPHPSPYVPQAPPATASPYATIGAYHATPPPPTIIPPSTQPLSLGPMILNSTADVQQQSQSHQYPTSQQLQQQAPVLTSPKHDTPSTKTPVQPSNVPKTTATAPVNLPKPLTTAANGANSDALRTITTTAAANPSQITDLLLSSSPSISSSHPPPSLLSPITVQTNNSNKTPTTSLNDIWTYAASGSPLNLSQTAAQTAAVTAVAAMGLLTNENSKNTEIANEILKELTTPTKQNNTTDIDNKISAAMDLVKMHLLSAVREEVTELRQQIRILNEKVNSVEHENAFLRQHVPSEIYAQYIPLFVNSSAANDSSNSTTTASTTAPPPPVPPSSSQTVPATASLSSLPSSIATQPSLLTTSQVPSLPPPLPSASASINLPPT</sequence>
<dbReference type="AlphaFoldDB" id="A0A813SGK8"/>
<feature type="compositionally biased region" description="Polar residues" evidence="2">
    <location>
        <begin position="419"/>
        <end position="436"/>
    </location>
</feature>
<dbReference type="Pfam" id="PF01166">
    <property type="entry name" value="TSC22"/>
    <property type="match status" value="1"/>
</dbReference>
<dbReference type="EMBL" id="CAJNOR010000004">
    <property type="protein sequence ID" value="CAF0745884.1"/>
    <property type="molecule type" value="Genomic_DNA"/>
</dbReference>
<feature type="coiled-coil region" evidence="1">
    <location>
        <begin position="589"/>
        <end position="623"/>
    </location>
</feature>
<proteinExistence type="predicted"/>
<evidence type="ECO:0000256" key="1">
    <source>
        <dbReference type="SAM" id="Coils"/>
    </source>
</evidence>